<comment type="caution">
    <text evidence="1">The sequence shown here is derived from an EMBL/GenBank/DDBJ whole genome shotgun (WGS) entry which is preliminary data.</text>
</comment>
<keyword evidence="2" id="KW-1185">Reference proteome</keyword>
<feature type="non-terminal residue" evidence="1">
    <location>
        <position position="1"/>
    </location>
</feature>
<feature type="non-terminal residue" evidence="1">
    <location>
        <position position="121"/>
    </location>
</feature>
<dbReference type="Proteomes" id="UP001529510">
    <property type="component" value="Unassembled WGS sequence"/>
</dbReference>
<accession>A0ABD0PTV7</accession>
<sequence length="121" mass="13427">DTVESQPQLDPQFDISTPDVNLSISKESVERLELLSLSSQDMPCFSVGTCIIKRGTVDSLEGWNKDRLSNSDSYHEESSFVLPGEVPVDLKAAAKLDDTTPDIISKDSIERLELEATREKK</sequence>
<reference evidence="1 2" key="1">
    <citation type="submission" date="2024-05" db="EMBL/GenBank/DDBJ databases">
        <title>Genome sequencing and assembly of Indian major carp, Cirrhinus mrigala (Hamilton, 1822).</title>
        <authorList>
            <person name="Mohindra V."/>
            <person name="Chowdhury L.M."/>
            <person name="Lal K."/>
            <person name="Jena J.K."/>
        </authorList>
    </citation>
    <scope>NUCLEOTIDE SEQUENCE [LARGE SCALE GENOMIC DNA]</scope>
    <source>
        <strain evidence="1">CM1030</strain>
        <tissue evidence="1">Blood</tissue>
    </source>
</reference>
<gene>
    <name evidence="1" type="ORF">M9458_026357</name>
</gene>
<dbReference type="AlphaFoldDB" id="A0ABD0PTV7"/>
<evidence type="ECO:0000313" key="1">
    <source>
        <dbReference type="EMBL" id="KAL0177463.1"/>
    </source>
</evidence>
<dbReference type="EMBL" id="JAMKFB020000013">
    <property type="protein sequence ID" value="KAL0177463.1"/>
    <property type="molecule type" value="Genomic_DNA"/>
</dbReference>
<organism evidence="1 2">
    <name type="scientific">Cirrhinus mrigala</name>
    <name type="common">Mrigala</name>
    <dbReference type="NCBI Taxonomy" id="683832"/>
    <lineage>
        <taxon>Eukaryota</taxon>
        <taxon>Metazoa</taxon>
        <taxon>Chordata</taxon>
        <taxon>Craniata</taxon>
        <taxon>Vertebrata</taxon>
        <taxon>Euteleostomi</taxon>
        <taxon>Actinopterygii</taxon>
        <taxon>Neopterygii</taxon>
        <taxon>Teleostei</taxon>
        <taxon>Ostariophysi</taxon>
        <taxon>Cypriniformes</taxon>
        <taxon>Cyprinidae</taxon>
        <taxon>Labeoninae</taxon>
        <taxon>Labeonini</taxon>
        <taxon>Cirrhinus</taxon>
    </lineage>
</organism>
<protein>
    <submittedName>
        <fullName evidence="1">Uncharacterized protein</fullName>
    </submittedName>
</protein>
<name>A0ABD0PTV7_CIRMR</name>
<evidence type="ECO:0000313" key="2">
    <source>
        <dbReference type="Proteomes" id="UP001529510"/>
    </source>
</evidence>
<proteinExistence type="predicted"/>